<evidence type="ECO:0000313" key="4">
    <source>
        <dbReference type="Proteomes" id="UP000267096"/>
    </source>
</evidence>
<dbReference type="AlphaFoldDB" id="A0A0M3IZH2"/>
<dbReference type="InterPro" id="IPR005804">
    <property type="entry name" value="FA_desaturase_dom"/>
</dbReference>
<proteinExistence type="predicted"/>
<keyword evidence="4" id="KW-1185">Reference proteome</keyword>
<name>A0A0M3IZH2_ANISI</name>
<keyword evidence="1" id="KW-1133">Transmembrane helix</keyword>
<dbReference type="Proteomes" id="UP000267096">
    <property type="component" value="Unassembled WGS sequence"/>
</dbReference>
<dbReference type="GO" id="GO:0016491">
    <property type="term" value="F:oxidoreductase activity"/>
    <property type="evidence" value="ECO:0007669"/>
    <property type="project" value="InterPro"/>
</dbReference>
<dbReference type="InterPro" id="IPR012171">
    <property type="entry name" value="Fatty_acid_desaturase"/>
</dbReference>
<gene>
    <name evidence="3" type="ORF">ASIM_LOCUS555</name>
</gene>
<feature type="transmembrane region" description="Helical" evidence="1">
    <location>
        <begin position="230"/>
        <end position="249"/>
    </location>
</feature>
<protein>
    <submittedName>
        <fullName evidence="5">FA_desaturase domain-containing protein</fullName>
    </submittedName>
</protein>
<reference evidence="5" key="1">
    <citation type="submission" date="2017-02" db="UniProtKB">
        <authorList>
            <consortium name="WormBaseParasite"/>
        </authorList>
    </citation>
    <scope>IDENTIFICATION</scope>
</reference>
<dbReference type="OrthoDB" id="1461976at2759"/>
<dbReference type="GO" id="GO:0006629">
    <property type="term" value="P:lipid metabolic process"/>
    <property type="evidence" value="ECO:0007669"/>
    <property type="project" value="InterPro"/>
</dbReference>
<sequence>MASRSVTGTQITEETTECDKLPSIETIRKAIPPECFERSFCKSLFYLILDFAVIAILYYTVSYFECFGFGGLLIWYWLMGMFGSSLFVVGHDCGHGTFSEYTFINDLFGHIAHAPILAPYWPWQKSHRQHHQFTSHLDKDKGHPWTVEEEYKQRNSFVKTLSKIPITGLVRWNPIYTMVGLPDGSHFWPYSRLFTNNRERLQCCISGLACLTCAYVAFRVCDYSIYTFLKYYYVPILFQGLWLIIITYLQHHFEEVEVYEEGHWNYVRGQLQTVDRTFGFGIDSALHHITDGHVAHHFFFTRIPHYHLMEATNAIQNVLEPYKGAYKRARSWDFVWKFVELDSKLEYLIGKGSGILKFAKS</sequence>
<feature type="transmembrane region" description="Helical" evidence="1">
    <location>
        <begin position="44"/>
        <end position="61"/>
    </location>
</feature>
<dbReference type="EMBL" id="UYRR01000391">
    <property type="protein sequence ID" value="VDK17836.1"/>
    <property type="molecule type" value="Genomic_DNA"/>
</dbReference>
<dbReference type="WBParaSite" id="ASIM_0000065501-mRNA-1">
    <property type="protein sequence ID" value="ASIM_0000065501-mRNA-1"/>
    <property type="gene ID" value="ASIM_0000065501"/>
</dbReference>
<dbReference type="CDD" id="cd03507">
    <property type="entry name" value="Delta12-FADS-like"/>
    <property type="match status" value="1"/>
</dbReference>
<feature type="domain" description="Fatty acid desaturase" evidence="2">
    <location>
        <begin position="72"/>
        <end position="327"/>
    </location>
</feature>
<reference evidence="3 4" key="2">
    <citation type="submission" date="2018-11" db="EMBL/GenBank/DDBJ databases">
        <authorList>
            <consortium name="Pathogen Informatics"/>
        </authorList>
    </citation>
    <scope>NUCLEOTIDE SEQUENCE [LARGE SCALE GENOMIC DNA]</scope>
</reference>
<evidence type="ECO:0000313" key="5">
    <source>
        <dbReference type="WBParaSite" id="ASIM_0000065501-mRNA-1"/>
    </source>
</evidence>
<keyword evidence="1" id="KW-0472">Membrane</keyword>
<evidence type="ECO:0000259" key="2">
    <source>
        <dbReference type="Pfam" id="PF00487"/>
    </source>
</evidence>
<accession>A0A0M3IZH2</accession>
<organism evidence="5">
    <name type="scientific">Anisakis simplex</name>
    <name type="common">Herring worm</name>
    <dbReference type="NCBI Taxonomy" id="6269"/>
    <lineage>
        <taxon>Eukaryota</taxon>
        <taxon>Metazoa</taxon>
        <taxon>Ecdysozoa</taxon>
        <taxon>Nematoda</taxon>
        <taxon>Chromadorea</taxon>
        <taxon>Rhabditida</taxon>
        <taxon>Spirurina</taxon>
        <taxon>Ascaridomorpha</taxon>
        <taxon>Ascaridoidea</taxon>
        <taxon>Anisakidae</taxon>
        <taxon>Anisakis</taxon>
        <taxon>Anisakis simplex complex</taxon>
    </lineage>
</organism>
<evidence type="ECO:0000313" key="3">
    <source>
        <dbReference type="EMBL" id="VDK17836.1"/>
    </source>
</evidence>
<evidence type="ECO:0000256" key="1">
    <source>
        <dbReference type="SAM" id="Phobius"/>
    </source>
</evidence>
<feature type="transmembrane region" description="Helical" evidence="1">
    <location>
        <begin position="67"/>
        <end position="89"/>
    </location>
</feature>
<keyword evidence="1" id="KW-0812">Transmembrane</keyword>
<dbReference type="Pfam" id="PF00487">
    <property type="entry name" value="FA_desaturase"/>
    <property type="match status" value="1"/>
</dbReference>
<dbReference type="PANTHER" id="PTHR32100">
    <property type="entry name" value="OMEGA-6 FATTY ACID DESATURASE, CHLOROPLASTIC"/>
    <property type="match status" value="1"/>
</dbReference>